<keyword evidence="3" id="KW-0238">DNA-binding</keyword>
<dbReference type="Proteomes" id="UP000026960">
    <property type="component" value="Chromosome 6"/>
</dbReference>
<keyword evidence="4" id="KW-0804">Transcription</keyword>
<accession>A0A0D3GGI6</accession>
<protein>
    <recommendedName>
        <fullName evidence="9">TF-B3 domain-containing protein</fullName>
    </recommendedName>
</protein>
<evidence type="ECO:0000256" key="6">
    <source>
        <dbReference type="SAM" id="MobiDB-lite"/>
    </source>
</evidence>
<evidence type="ECO:0000256" key="4">
    <source>
        <dbReference type="ARBA" id="ARBA00023163"/>
    </source>
</evidence>
<feature type="region of interest" description="Disordered" evidence="6">
    <location>
        <begin position="27"/>
        <end position="50"/>
    </location>
</feature>
<organism evidence="7">
    <name type="scientific">Oryza barthii</name>
    <dbReference type="NCBI Taxonomy" id="65489"/>
    <lineage>
        <taxon>Eukaryota</taxon>
        <taxon>Viridiplantae</taxon>
        <taxon>Streptophyta</taxon>
        <taxon>Embryophyta</taxon>
        <taxon>Tracheophyta</taxon>
        <taxon>Spermatophyta</taxon>
        <taxon>Magnoliopsida</taxon>
        <taxon>Liliopsida</taxon>
        <taxon>Poales</taxon>
        <taxon>Poaceae</taxon>
        <taxon>BOP clade</taxon>
        <taxon>Oryzoideae</taxon>
        <taxon>Oryzeae</taxon>
        <taxon>Oryzinae</taxon>
        <taxon>Oryza</taxon>
    </lineage>
</organism>
<reference evidence="7" key="1">
    <citation type="journal article" date="2009" name="Rice">
        <title>De Novo Next Generation Sequencing of Plant Genomes.</title>
        <authorList>
            <person name="Rounsley S."/>
            <person name="Marri P.R."/>
            <person name="Yu Y."/>
            <person name="He R."/>
            <person name="Sisneros N."/>
            <person name="Goicoechea J.L."/>
            <person name="Lee S.J."/>
            <person name="Angelova A."/>
            <person name="Kudrna D."/>
            <person name="Luo M."/>
            <person name="Affourtit J."/>
            <person name="Desany B."/>
            <person name="Knight J."/>
            <person name="Niazi F."/>
            <person name="Egholm M."/>
            <person name="Wing R.A."/>
        </authorList>
    </citation>
    <scope>NUCLEOTIDE SEQUENCE [LARGE SCALE GENOMIC DNA]</scope>
    <source>
        <strain evidence="7">cv. IRGC 105608</strain>
    </source>
</reference>
<dbReference type="SUPFAM" id="SSF101936">
    <property type="entry name" value="DNA-binding pseudobarrel domain"/>
    <property type="match status" value="1"/>
</dbReference>
<sequence>MGPTRFFFSPLPTPVPYASHTERRLRFSHTECPRSPSRSSPPPVPSHRRPRPSISVALLLRAFIYGNRICDEKNGLGSYEYLAKEFSNTYIEPLMGNKKTISIEVQTPEGISANMLLHMHVNRWPLQLEKRWKDFAAIDGIRLQAICIFLFYKATHVGLTVDPTLD</sequence>
<comment type="subcellular location">
    <subcellularLocation>
        <location evidence="1">Nucleus</location>
    </subcellularLocation>
</comment>
<keyword evidence="2" id="KW-0805">Transcription regulation</keyword>
<evidence type="ECO:0000256" key="5">
    <source>
        <dbReference type="ARBA" id="ARBA00023242"/>
    </source>
</evidence>
<dbReference type="EnsemblPlants" id="OBART06G14580.2">
    <property type="protein sequence ID" value="OBART06G14580.2"/>
    <property type="gene ID" value="OBART06G14580"/>
</dbReference>
<evidence type="ECO:0000313" key="8">
    <source>
        <dbReference type="Proteomes" id="UP000026960"/>
    </source>
</evidence>
<evidence type="ECO:0000256" key="3">
    <source>
        <dbReference type="ARBA" id="ARBA00023125"/>
    </source>
</evidence>
<reference evidence="7" key="2">
    <citation type="submission" date="2015-03" db="UniProtKB">
        <authorList>
            <consortium name="EnsemblPlants"/>
        </authorList>
    </citation>
    <scope>IDENTIFICATION</scope>
</reference>
<dbReference type="Gramene" id="OBART06G14580.2">
    <property type="protein sequence ID" value="OBART06G14580.2"/>
    <property type="gene ID" value="OBART06G14580"/>
</dbReference>
<proteinExistence type="predicted"/>
<dbReference type="AlphaFoldDB" id="A0A0D3GGI6"/>
<keyword evidence="5" id="KW-0539">Nucleus</keyword>
<dbReference type="InterPro" id="IPR015300">
    <property type="entry name" value="DNA-bd_pseudobarrel_sf"/>
</dbReference>
<evidence type="ECO:0000256" key="1">
    <source>
        <dbReference type="ARBA" id="ARBA00004123"/>
    </source>
</evidence>
<evidence type="ECO:0000313" key="7">
    <source>
        <dbReference type="EnsemblPlants" id="OBART06G14580.2"/>
    </source>
</evidence>
<dbReference type="GO" id="GO:0003677">
    <property type="term" value="F:DNA binding"/>
    <property type="evidence" value="ECO:0007669"/>
    <property type="project" value="UniProtKB-KW"/>
</dbReference>
<evidence type="ECO:0008006" key="9">
    <source>
        <dbReference type="Google" id="ProtNLM"/>
    </source>
</evidence>
<name>A0A0D3GGI6_9ORYZ</name>
<evidence type="ECO:0000256" key="2">
    <source>
        <dbReference type="ARBA" id="ARBA00023015"/>
    </source>
</evidence>
<dbReference type="GO" id="GO:0005634">
    <property type="term" value="C:nucleus"/>
    <property type="evidence" value="ECO:0007669"/>
    <property type="project" value="UniProtKB-SubCell"/>
</dbReference>
<keyword evidence="8" id="KW-1185">Reference proteome</keyword>